<dbReference type="Gene3D" id="2.30.42.10">
    <property type="match status" value="2"/>
</dbReference>
<sequence>MQFIQTILALAVTLGILVTVHEYGHFLVARLCGVRVLRFSVGFGKPFYSWYDRHGTEFALAAIPLGGYVKMLDEREGEVKAEQLEQAFNRKSPGKRIAIASAGPLANFLFAIVAYWVLGMVGFVSVAPIVGQVEPGSPADRMALEQGMEIQAIDGEPVSSWRQVGMSLIQRAGEHDTVQFTLFRNGQTEQREAELGGWLADERDPDPIRQFGIRPWQPPVPAVISETVPGEPAAEAGLEPGDKIIAIDGSDVPQWRDVVDRLQASANESLTLTVRRDGALIDLTVVPRSRENAEGESVGFIGAGVKPVEWPEEYLRTTRFGPIAAVPAALDLFWRDTRMTVIAVKKMVTGLLSVQNLSGPITIARVAEATASSGFEDFIRFLAYLSITLGILNLLPVPVLDGGHILFYGIEAVRGKPLSERVQGFGMRVGIALILALMFVALYNDLMRL</sequence>
<evidence type="ECO:0000313" key="14">
    <source>
        <dbReference type="Proteomes" id="UP000298049"/>
    </source>
</evidence>
<dbReference type="Pfam" id="PF17820">
    <property type="entry name" value="PDZ_6"/>
    <property type="match status" value="1"/>
</dbReference>
<evidence type="ECO:0000256" key="4">
    <source>
        <dbReference type="ARBA" id="ARBA00022670"/>
    </source>
</evidence>
<evidence type="ECO:0000256" key="10">
    <source>
        <dbReference type="ARBA" id="ARBA00023136"/>
    </source>
</evidence>
<evidence type="ECO:0000256" key="8">
    <source>
        <dbReference type="ARBA" id="ARBA00022989"/>
    </source>
</evidence>
<dbReference type="PANTHER" id="PTHR42837:SF2">
    <property type="entry name" value="MEMBRANE METALLOPROTEASE ARASP2, CHLOROPLASTIC-RELATED"/>
    <property type="match status" value="1"/>
</dbReference>
<dbReference type="SUPFAM" id="SSF50156">
    <property type="entry name" value="PDZ domain-like"/>
    <property type="match status" value="2"/>
</dbReference>
<evidence type="ECO:0000256" key="3">
    <source>
        <dbReference type="ARBA" id="ARBA00007931"/>
    </source>
</evidence>
<evidence type="ECO:0000256" key="6">
    <source>
        <dbReference type="ARBA" id="ARBA00022801"/>
    </source>
</evidence>
<keyword evidence="9 11" id="KW-0482">Metalloprotease</keyword>
<comment type="similarity">
    <text evidence="3 11">Belongs to the peptidase M50B family.</text>
</comment>
<keyword evidence="5 11" id="KW-0812">Transmembrane</keyword>
<accession>A0A4P7XI84</accession>
<keyword evidence="11" id="KW-0479">Metal-binding</keyword>
<keyword evidence="6 11" id="KW-0378">Hydrolase</keyword>
<dbReference type="Proteomes" id="UP000298049">
    <property type="component" value="Chromosome"/>
</dbReference>
<comment type="cofactor">
    <cofactor evidence="1 11">
        <name>Zn(2+)</name>
        <dbReference type="ChEBI" id="CHEBI:29105"/>
    </cofactor>
</comment>
<dbReference type="CDD" id="cd23081">
    <property type="entry name" value="cpPDZ_EcRseP-like"/>
    <property type="match status" value="1"/>
</dbReference>
<evidence type="ECO:0000256" key="9">
    <source>
        <dbReference type="ARBA" id="ARBA00023049"/>
    </source>
</evidence>
<dbReference type="Pfam" id="PF02163">
    <property type="entry name" value="Peptidase_M50"/>
    <property type="match status" value="1"/>
</dbReference>
<dbReference type="InterPro" id="IPR041489">
    <property type="entry name" value="PDZ_6"/>
</dbReference>
<keyword evidence="14" id="KW-1185">Reference proteome</keyword>
<dbReference type="OrthoDB" id="9782003at2"/>
<feature type="transmembrane region" description="Helical" evidence="11">
    <location>
        <begin position="422"/>
        <end position="443"/>
    </location>
</feature>
<keyword evidence="10 11" id="KW-0472">Membrane</keyword>
<dbReference type="GO" id="GO:0046872">
    <property type="term" value="F:metal ion binding"/>
    <property type="evidence" value="ECO:0007669"/>
    <property type="project" value="UniProtKB-KW"/>
</dbReference>
<dbReference type="SMART" id="SM00228">
    <property type="entry name" value="PDZ"/>
    <property type="match status" value="2"/>
</dbReference>
<dbReference type="PROSITE" id="PS50106">
    <property type="entry name" value="PDZ"/>
    <property type="match status" value="1"/>
</dbReference>
<feature type="transmembrane region" description="Helical" evidence="11">
    <location>
        <begin position="97"/>
        <end position="118"/>
    </location>
</feature>
<dbReference type="GO" id="GO:0016020">
    <property type="term" value="C:membrane"/>
    <property type="evidence" value="ECO:0007669"/>
    <property type="project" value="UniProtKB-SubCell"/>
</dbReference>
<reference evidence="13 14" key="1">
    <citation type="submission" date="2018-07" db="EMBL/GenBank/DDBJ databases">
        <title>Marsedoiliclastica nanhaica gen. nov. sp. nov., a novel marine hydrocarbonoclastic bacterium isolated from an in-situ enriched hydrocarbon-degrading consortium in deep-sea sediment.</title>
        <authorList>
            <person name="Dong C."/>
            <person name="Ma T."/>
            <person name="Liu R."/>
            <person name="Shao Z."/>
        </authorList>
    </citation>
    <scope>NUCLEOTIDE SEQUENCE [LARGE SCALE GENOMIC DNA]</scope>
    <source>
        <strain evidence="14">soil36-7</strain>
    </source>
</reference>
<evidence type="ECO:0000256" key="5">
    <source>
        <dbReference type="ARBA" id="ARBA00022692"/>
    </source>
</evidence>
<protein>
    <recommendedName>
        <fullName evidence="11">Zinc metalloprotease</fullName>
        <ecNumber evidence="11">3.4.24.-</ecNumber>
    </recommendedName>
</protein>
<feature type="domain" description="PDZ" evidence="12">
    <location>
        <begin position="179"/>
        <end position="289"/>
    </location>
</feature>
<feature type="transmembrane region" description="Helical" evidence="11">
    <location>
        <begin position="381"/>
        <end position="410"/>
    </location>
</feature>
<feature type="transmembrane region" description="Helical" evidence="11">
    <location>
        <begin position="6"/>
        <end position="28"/>
    </location>
</feature>
<keyword evidence="4 13" id="KW-0645">Protease</keyword>
<dbReference type="InterPro" id="IPR036034">
    <property type="entry name" value="PDZ_sf"/>
</dbReference>
<dbReference type="EC" id="3.4.24.-" evidence="11"/>
<dbReference type="CDD" id="cd06163">
    <property type="entry name" value="S2P-M50_PDZ_RseP-like"/>
    <property type="match status" value="2"/>
</dbReference>
<gene>
    <name evidence="13" type="primary">rseP</name>
    <name evidence="13" type="ORF">soil367_11085</name>
</gene>
<name>A0A4P7XI84_9ALTE</name>
<dbReference type="NCBIfam" id="TIGR00054">
    <property type="entry name" value="RIP metalloprotease RseP"/>
    <property type="match status" value="1"/>
</dbReference>
<dbReference type="InterPro" id="IPR008915">
    <property type="entry name" value="Peptidase_M50"/>
</dbReference>
<evidence type="ECO:0000256" key="11">
    <source>
        <dbReference type="RuleBase" id="RU362031"/>
    </source>
</evidence>
<evidence type="ECO:0000313" key="13">
    <source>
        <dbReference type="EMBL" id="QCF26435.1"/>
    </source>
</evidence>
<dbReference type="EMBL" id="CP031093">
    <property type="protein sequence ID" value="QCF26435.1"/>
    <property type="molecule type" value="Genomic_DNA"/>
</dbReference>
<proteinExistence type="inferred from homology"/>
<dbReference type="InterPro" id="IPR001478">
    <property type="entry name" value="PDZ"/>
</dbReference>
<dbReference type="KEGG" id="hmi:soil367_11085"/>
<evidence type="ECO:0000256" key="1">
    <source>
        <dbReference type="ARBA" id="ARBA00001947"/>
    </source>
</evidence>
<dbReference type="InterPro" id="IPR004387">
    <property type="entry name" value="Pept_M50_Zn"/>
</dbReference>
<organism evidence="13 14">
    <name type="scientific">Hydrocarboniclastica marina</name>
    <dbReference type="NCBI Taxonomy" id="2259620"/>
    <lineage>
        <taxon>Bacteria</taxon>
        <taxon>Pseudomonadati</taxon>
        <taxon>Pseudomonadota</taxon>
        <taxon>Gammaproteobacteria</taxon>
        <taxon>Alteromonadales</taxon>
        <taxon>Alteromonadaceae</taxon>
        <taxon>Hydrocarboniclastica</taxon>
    </lineage>
</organism>
<evidence type="ECO:0000256" key="2">
    <source>
        <dbReference type="ARBA" id="ARBA00004141"/>
    </source>
</evidence>
<evidence type="ECO:0000256" key="7">
    <source>
        <dbReference type="ARBA" id="ARBA00022833"/>
    </source>
</evidence>
<dbReference type="AlphaFoldDB" id="A0A4P7XI84"/>
<dbReference type="GO" id="GO:0004222">
    <property type="term" value="F:metalloendopeptidase activity"/>
    <property type="evidence" value="ECO:0007669"/>
    <property type="project" value="InterPro"/>
</dbReference>
<keyword evidence="7 11" id="KW-0862">Zinc</keyword>
<dbReference type="PANTHER" id="PTHR42837">
    <property type="entry name" value="REGULATOR OF SIGMA-E PROTEASE RSEP"/>
    <property type="match status" value="1"/>
</dbReference>
<dbReference type="GO" id="GO:0006508">
    <property type="term" value="P:proteolysis"/>
    <property type="evidence" value="ECO:0007669"/>
    <property type="project" value="UniProtKB-KW"/>
</dbReference>
<dbReference type="RefSeq" id="WP_136549156.1">
    <property type="nucleotide sequence ID" value="NZ_CP031093.1"/>
</dbReference>
<evidence type="ECO:0000259" key="12">
    <source>
        <dbReference type="PROSITE" id="PS50106"/>
    </source>
</evidence>
<keyword evidence="8 11" id="KW-1133">Transmembrane helix</keyword>
<comment type="subcellular location">
    <subcellularLocation>
        <location evidence="2">Membrane</location>
        <topology evidence="2">Multi-pass membrane protein</topology>
    </subcellularLocation>
</comment>